<keyword evidence="1" id="KW-0808">Transferase</keyword>
<evidence type="ECO:0000313" key="1">
    <source>
        <dbReference type="EMBL" id="RID92305.1"/>
    </source>
</evidence>
<organism evidence="1 2">
    <name type="scientific">Gemmobacter lutimaris</name>
    <dbReference type="NCBI Taxonomy" id="2306023"/>
    <lineage>
        <taxon>Bacteria</taxon>
        <taxon>Pseudomonadati</taxon>
        <taxon>Pseudomonadota</taxon>
        <taxon>Alphaproteobacteria</taxon>
        <taxon>Rhodobacterales</taxon>
        <taxon>Paracoccaceae</taxon>
        <taxon>Gemmobacter</taxon>
    </lineage>
</organism>
<dbReference type="EMBL" id="QXXQ01000003">
    <property type="protein sequence ID" value="RID92305.1"/>
    <property type="molecule type" value="Genomic_DNA"/>
</dbReference>
<dbReference type="Pfam" id="PF13704">
    <property type="entry name" value="Glyco_tranf_2_4"/>
    <property type="match status" value="1"/>
</dbReference>
<protein>
    <submittedName>
        <fullName evidence="1">Glycosyltransferase family 2 protein</fullName>
    </submittedName>
</protein>
<dbReference type="RefSeq" id="WP_119133988.1">
    <property type="nucleotide sequence ID" value="NZ_QXXQ01000003.1"/>
</dbReference>
<keyword evidence="2" id="KW-1185">Reference proteome</keyword>
<accession>A0A398BP51</accession>
<name>A0A398BP51_9RHOB</name>
<dbReference type="GO" id="GO:0016740">
    <property type="term" value="F:transferase activity"/>
    <property type="evidence" value="ECO:0007669"/>
    <property type="project" value="UniProtKB-KW"/>
</dbReference>
<sequence>MGILGSYQLRLARKRWRIRAFRKRRELKPVADRTGAIRSGDLLLFSTLRNEKVRLSWFLRYYRDLGIDHFLFVDNDSDDGSREYLAAQPDVSVWTTRASYKRSRFGVDWLNWLQMRYGHGHWTLVVDSDEFFVYPFCDTRPLRALTDWLDASSIKSFSAMLLDMYPKGPFGEHVYREGTDPFEIAQWFDSGNYTMSKNRKFGNLWIQGGPRARTFFTDAPERAPALNKIPLVKWHRDYAYVSSTHMLLPRGLNLVYDEWGGEKASGCLLHAKFLDTFAHKAAEEMARKQHYANSHEYRAYQEGLAASPDFWCKWSEKYINWRQLEILGLMSKGNWA</sequence>
<gene>
    <name evidence="1" type="ORF">D2N39_06515</name>
</gene>
<dbReference type="AlphaFoldDB" id="A0A398BP51"/>
<proteinExistence type="predicted"/>
<comment type="caution">
    <text evidence="1">The sequence shown here is derived from an EMBL/GenBank/DDBJ whole genome shotgun (WGS) entry which is preliminary data.</text>
</comment>
<reference evidence="1 2" key="1">
    <citation type="submission" date="2018-09" db="EMBL/GenBank/DDBJ databases">
        <title>Gemmobacter lutimaris sp. nov., a marine bacterium isolated from tidal flat.</title>
        <authorList>
            <person name="Lee D.W."/>
            <person name="Yoo Y."/>
            <person name="Kim J.-J."/>
            <person name="Kim B.S."/>
        </authorList>
    </citation>
    <scope>NUCLEOTIDE SEQUENCE [LARGE SCALE GENOMIC DNA]</scope>
    <source>
        <strain evidence="1 2">YJ-T1-11</strain>
    </source>
</reference>
<dbReference type="Proteomes" id="UP000266649">
    <property type="component" value="Unassembled WGS sequence"/>
</dbReference>
<dbReference type="OrthoDB" id="3010234at2"/>
<evidence type="ECO:0000313" key="2">
    <source>
        <dbReference type="Proteomes" id="UP000266649"/>
    </source>
</evidence>